<reference evidence="1 2" key="1">
    <citation type="submission" date="2018-06" db="EMBL/GenBank/DDBJ databases">
        <authorList>
            <consortium name="Pathogen Informatics"/>
            <person name="Doyle S."/>
        </authorList>
    </citation>
    <scope>NUCLEOTIDE SEQUENCE [LARGE SCALE GENOMIC DNA]</scope>
    <source>
        <strain evidence="1 2">NCTC13028</strain>
    </source>
</reference>
<sequence length="346" mass="40516">MSLPKYVVNFEELTNDLKKRLLKLIDDELRGKYPELNTNDIEALLEDLKELLPSLQYNMLKKKIKNFIYYDHNGMQKNEGRLLDIPPIIQKNKAEFKFDKDVYITGLHFNQTGWKEEDTWDLIVNKDKIINNATIKEIGEHKYFNTFYKVNANTPISFILNNNSGNSRQTMVDLEYLIGEIATPPEPPIEDPTEPENPTIDDIENDWDIAVVVQWEAHTMTDIDLHGIIGNKHVYFGNSKEENFFLNFDYRQHMTNHNPEILSVKGYKNEILKIYLHNFNGMRLSEPVNLKVYEKRPYGNNLIKELNIDISPNSDMIRETIHIDLNNLEIKEINEDISLEKFLGGR</sequence>
<name>A0A2X2VVZ0_CLOCO</name>
<gene>
    <name evidence="1" type="ORF">NCTC13028_00379</name>
</gene>
<evidence type="ECO:0000313" key="1">
    <source>
        <dbReference type="EMBL" id="SQB33386.1"/>
    </source>
</evidence>
<dbReference type="EMBL" id="UAWC01000001">
    <property type="protein sequence ID" value="SQB33386.1"/>
    <property type="molecule type" value="Genomic_DNA"/>
</dbReference>
<protein>
    <submittedName>
        <fullName evidence="1">Uncharacterized protein</fullName>
    </submittedName>
</protein>
<evidence type="ECO:0000313" key="2">
    <source>
        <dbReference type="Proteomes" id="UP000250223"/>
    </source>
</evidence>
<dbReference type="RefSeq" id="WP_111921120.1">
    <property type="nucleotide sequence ID" value="NZ_UAWC01000001.1"/>
</dbReference>
<dbReference type="Proteomes" id="UP000250223">
    <property type="component" value="Unassembled WGS sequence"/>
</dbReference>
<organism evidence="1 2">
    <name type="scientific">Clostridium cochlearium</name>
    <dbReference type="NCBI Taxonomy" id="1494"/>
    <lineage>
        <taxon>Bacteria</taxon>
        <taxon>Bacillati</taxon>
        <taxon>Bacillota</taxon>
        <taxon>Clostridia</taxon>
        <taxon>Eubacteriales</taxon>
        <taxon>Clostridiaceae</taxon>
        <taxon>Clostridium</taxon>
    </lineage>
</organism>
<accession>A0A2X2VVZ0</accession>
<dbReference type="AlphaFoldDB" id="A0A2X2VVZ0"/>
<proteinExistence type="predicted"/>